<evidence type="ECO:0000256" key="4">
    <source>
        <dbReference type="ARBA" id="ARBA00022982"/>
    </source>
</evidence>
<evidence type="ECO:0000256" key="7">
    <source>
        <dbReference type="SAM" id="Phobius"/>
    </source>
</evidence>
<name>A0ABW7I5B8_9RHOB</name>
<evidence type="ECO:0000256" key="2">
    <source>
        <dbReference type="ARBA" id="ARBA00022617"/>
    </source>
</evidence>
<evidence type="ECO:0000256" key="6">
    <source>
        <dbReference type="PROSITE-ProRule" id="PRU00433"/>
    </source>
</evidence>
<accession>A0ABW7I5B8</accession>
<keyword evidence="7" id="KW-1133">Transmembrane helix</keyword>
<dbReference type="InterPro" id="IPR009056">
    <property type="entry name" value="Cyt_c-like_dom"/>
</dbReference>
<dbReference type="InterPro" id="IPR036909">
    <property type="entry name" value="Cyt_c-like_dom_sf"/>
</dbReference>
<evidence type="ECO:0000313" key="9">
    <source>
        <dbReference type="EMBL" id="MFH0252981.1"/>
    </source>
</evidence>
<sequence>MTSANLNLLRIAAMGTIAAAVSVPIILNAQGTLTSEPRELEARLDDDRVLFAATVDEAPDDDLLELGRLVAMGGAENGGSGMACITCHGGQGAGDGSGAFPRLTGQAAWYTYKQLNDYASGARPNEVMTGIAQRLTEHEREAVAAYYAVVRAPIPKPLGAADQAELQWGGQLAAVGSAEKGIPACVNCHGPQGTGNPPSVPYLAGQYANYMVYQLELWREGVRDNDALNVMSSIARKMSREDMEAVSEFYNRVHNPLTTED</sequence>
<evidence type="ECO:0000256" key="3">
    <source>
        <dbReference type="ARBA" id="ARBA00022723"/>
    </source>
</evidence>
<evidence type="ECO:0000256" key="5">
    <source>
        <dbReference type="ARBA" id="ARBA00023004"/>
    </source>
</evidence>
<dbReference type="Pfam" id="PF00034">
    <property type="entry name" value="Cytochrom_C"/>
    <property type="match status" value="2"/>
</dbReference>
<protein>
    <submittedName>
        <fullName evidence="9">C-type cytochrome</fullName>
    </submittedName>
</protein>
<dbReference type="Proteomes" id="UP001607157">
    <property type="component" value="Unassembled WGS sequence"/>
</dbReference>
<keyword evidence="1" id="KW-0813">Transport</keyword>
<keyword evidence="4" id="KW-0249">Electron transport</keyword>
<proteinExistence type="predicted"/>
<dbReference type="Gene3D" id="1.10.760.10">
    <property type="entry name" value="Cytochrome c-like domain"/>
    <property type="match status" value="2"/>
</dbReference>
<comment type="caution">
    <text evidence="9">The sequence shown here is derived from an EMBL/GenBank/DDBJ whole genome shotgun (WGS) entry which is preliminary data.</text>
</comment>
<dbReference type="InterPro" id="IPR050597">
    <property type="entry name" value="Cytochrome_c_Oxidase_Subunit"/>
</dbReference>
<keyword evidence="10" id="KW-1185">Reference proteome</keyword>
<dbReference type="RefSeq" id="WP_377168581.1">
    <property type="nucleotide sequence ID" value="NZ_JBHTJC010000001.1"/>
</dbReference>
<keyword evidence="2 6" id="KW-0349">Heme</keyword>
<evidence type="ECO:0000313" key="10">
    <source>
        <dbReference type="Proteomes" id="UP001607157"/>
    </source>
</evidence>
<keyword evidence="7" id="KW-0472">Membrane</keyword>
<dbReference type="PANTHER" id="PTHR33751">
    <property type="entry name" value="CBB3-TYPE CYTOCHROME C OXIDASE SUBUNIT FIXP"/>
    <property type="match status" value="1"/>
</dbReference>
<feature type="domain" description="Cytochrome c" evidence="8">
    <location>
        <begin position="171"/>
        <end position="254"/>
    </location>
</feature>
<dbReference type="EMBL" id="JBIHMM010000001">
    <property type="protein sequence ID" value="MFH0252981.1"/>
    <property type="molecule type" value="Genomic_DNA"/>
</dbReference>
<feature type="domain" description="Cytochrome c" evidence="8">
    <location>
        <begin position="62"/>
        <end position="151"/>
    </location>
</feature>
<evidence type="ECO:0000259" key="8">
    <source>
        <dbReference type="PROSITE" id="PS51007"/>
    </source>
</evidence>
<dbReference type="SUPFAM" id="SSF46626">
    <property type="entry name" value="Cytochrome c"/>
    <property type="match status" value="2"/>
</dbReference>
<dbReference type="PANTHER" id="PTHR33751:SF9">
    <property type="entry name" value="CYTOCHROME C4"/>
    <property type="match status" value="1"/>
</dbReference>
<organism evidence="9 10">
    <name type="scientific">Roseovarius aquimarinus</name>
    <dbReference type="NCBI Taxonomy" id="1229156"/>
    <lineage>
        <taxon>Bacteria</taxon>
        <taxon>Pseudomonadati</taxon>
        <taxon>Pseudomonadota</taxon>
        <taxon>Alphaproteobacteria</taxon>
        <taxon>Rhodobacterales</taxon>
        <taxon>Roseobacteraceae</taxon>
        <taxon>Roseovarius</taxon>
    </lineage>
</organism>
<dbReference type="PROSITE" id="PS51007">
    <property type="entry name" value="CYTC"/>
    <property type="match status" value="2"/>
</dbReference>
<feature type="transmembrane region" description="Helical" evidence="7">
    <location>
        <begin position="7"/>
        <end position="27"/>
    </location>
</feature>
<reference evidence="9 10" key="1">
    <citation type="submission" date="2024-10" db="EMBL/GenBank/DDBJ databases">
        <authorList>
            <person name="Yang X.-N."/>
        </authorList>
    </citation>
    <scope>NUCLEOTIDE SEQUENCE [LARGE SCALE GENOMIC DNA]</scope>
    <source>
        <strain evidence="9 10">CAU 1059</strain>
    </source>
</reference>
<keyword evidence="7" id="KW-0812">Transmembrane</keyword>
<evidence type="ECO:0000256" key="1">
    <source>
        <dbReference type="ARBA" id="ARBA00022448"/>
    </source>
</evidence>
<gene>
    <name evidence="9" type="ORF">ACGRVM_03700</name>
</gene>
<keyword evidence="5 6" id="KW-0408">Iron</keyword>
<keyword evidence="3 6" id="KW-0479">Metal-binding</keyword>